<dbReference type="AlphaFoldDB" id="A0A1I4PD92"/>
<name>A0A1I4PD92_9GAMM</name>
<accession>A0A1I4PD92</accession>
<evidence type="ECO:0000313" key="2">
    <source>
        <dbReference type="Proteomes" id="UP000198519"/>
    </source>
</evidence>
<evidence type="ECO:0008006" key="3">
    <source>
        <dbReference type="Google" id="ProtNLM"/>
    </source>
</evidence>
<dbReference type="EMBL" id="FOUE01000002">
    <property type="protein sequence ID" value="SFM25575.1"/>
    <property type="molecule type" value="Genomic_DNA"/>
</dbReference>
<keyword evidence="2" id="KW-1185">Reference proteome</keyword>
<protein>
    <recommendedName>
        <fullName evidence="3">Nucleotidyl transferase AbiEii toxin, Type IV TA system</fullName>
    </recommendedName>
</protein>
<evidence type="ECO:0000313" key="1">
    <source>
        <dbReference type="EMBL" id="SFM25575.1"/>
    </source>
</evidence>
<dbReference type="STRING" id="488535.SAMN04487963_1943"/>
<sequence length="236" mass="26169">MSIPALQKHMVGKVAEALGPDLRDQVAFVGGCTTAFFLTDQFVMEQVRHTEDVDLIVHVMGYPGFHTLQQTLRAKGFKDMPPDPSEKAPVCAMRLDELRVDFMPDDPQVLGFSNRWYAEALETAIPYELSSELSIWLVSPPYFLATKLEAYKGRGNGDALTSHDIEDLLTLIDGRESLLDEVNAASGALRGYLAEEFGQLLHDSNFEYAVSSQAGGSAEREEILFERIETLAQGRP</sequence>
<dbReference type="Proteomes" id="UP000198519">
    <property type="component" value="Unassembled WGS sequence"/>
</dbReference>
<gene>
    <name evidence="1" type="ORF">SAMN04487963_1943</name>
</gene>
<proteinExistence type="predicted"/>
<organism evidence="1 2">
    <name type="scientific">Marinobacter zhejiangensis</name>
    <dbReference type="NCBI Taxonomy" id="488535"/>
    <lineage>
        <taxon>Bacteria</taxon>
        <taxon>Pseudomonadati</taxon>
        <taxon>Pseudomonadota</taxon>
        <taxon>Gammaproteobacteria</taxon>
        <taxon>Pseudomonadales</taxon>
        <taxon>Marinobacteraceae</taxon>
        <taxon>Marinobacter</taxon>
    </lineage>
</organism>
<reference evidence="2" key="1">
    <citation type="submission" date="2016-10" db="EMBL/GenBank/DDBJ databases">
        <authorList>
            <person name="Varghese N."/>
            <person name="Submissions S."/>
        </authorList>
    </citation>
    <scope>NUCLEOTIDE SEQUENCE [LARGE SCALE GENOMIC DNA]</scope>
    <source>
        <strain evidence="2">CGMCC 1.7061</strain>
    </source>
</reference>
<dbReference type="OrthoDB" id="114489at2"/>
<dbReference type="RefSeq" id="WP_092021930.1">
    <property type="nucleotide sequence ID" value="NZ_FOUE01000002.1"/>
</dbReference>